<evidence type="ECO:0000256" key="1">
    <source>
        <dbReference type="ARBA" id="ARBA00004609"/>
    </source>
</evidence>
<dbReference type="AlphaFoldDB" id="A0A8I6X258"/>
<dbReference type="InterPro" id="IPR016140">
    <property type="entry name" value="Bifunc_inhib/LTP/seed_store"/>
</dbReference>
<dbReference type="PANTHER" id="PTHR33044">
    <property type="entry name" value="BIFUNCTIONAL INHIBITOR/LIPID-TRANSFER PROTEIN/SEED STORAGE 2S ALBUMIN SUPERFAMILY PROTEIN-RELATED"/>
    <property type="match status" value="1"/>
</dbReference>
<dbReference type="CDD" id="cd00010">
    <property type="entry name" value="AAI_LTSS"/>
    <property type="match status" value="1"/>
</dbReference>
<evidence type="ECO:0000256" key="6">
    <source>
        <dbReference type="ARBA" id="ARBA00023180"/>
    </source>
</evidence>
<keyword evidence="6" id="KW-0325">Glycoprotein</keyword>
<comment type="subcellular location">
    <subcellularLocation>
        <location evidence="1">Cell membrane</location>
        <topology evidence="1">Lipid-anchor</topology>
        <topology evidence="1">GPI-anchor</topology>
    </subcellularLocation>
</comment>
<reference evidence="10" key="2">
    <citation type="submission" date="2020-10" db="EMBL/GenBank/DDBJ databases">
        <authorList>
            <person name="Scholz U."/>
            <person name="Mascher M."/>
            <person name="Fiebig A."/>
        </authorList>
    </citation>
    <scope>NUCLEOTIDE SEQUENCE [LARGE SCALE GENOMIC DNA]</scope>
    <source>
        <strain evidence="10">cv. Morex</strain>
    </source>
</reference>
<dbReference type="GO" id="GO:0098552">
    <property type="term" value="C:side of membrane"/>
    <property type="evidence" value="ECO:0007669"/>
    <property type="project" value="UniProtKB-KW"/>
</dbReference>
<dbReference type="SUPFAM" id="SSF47699">
    <property type="entry name" value="Bifunctional inhibitor/lipid-transfer protein/seed storage 2S albumin"/>
    <property type="match status" value="1"/>
</dbReference>
<accession>A0A8I6X258</accession>
<sequence length="113" mass="11614">MEIVAIALILATMLASKAVAQNNGCSSVMMTLSPCLDFIGSKALAPGFSCCTTLAGVVQTDPRCLCMVLDGTAASFGIAINHTRALELPGFCKVQAPPISQCTGLLILRSVAP</sequence>
<protein>
    <recommendedName>
        <fullName evidence="9">Bifunctional inhibitor/plant lipid transfer protein/seed storage helical domain-containing protein</fullName>
    </recommendedName>
</protein>
<evidence type="ECO:0000256" key="5">
    <source>
        <dbReference type="ARBA" id="ARBA00023157"/>
    </source>
</evidence>
<dbReference type="Gramene" id="HORVU.MOREX.r3.2HG0151370.1">
    <property type="protein sequence ID" value="HORVU.MOREX.r3.2HG0151370.1.CDS1"/>
    <property type="gene ID" value="HORVU.MOREX.r3.2HG0151370"/>
</dbReference>
<keyword evidence="7" id="KW-0449">Lipoprotein</keyword>
<comment type="similarity">
    <text evidence="2">Belongs to the plant LTP family.</text>
</comment>
<keyword evidence="11" id="KW-1185">Reference proteome</keyword>
<evidence type="ECO:0000313" key="11">
    <source>
        <dbReference type="Proteomes" id="UP000011116"/>
    </source>
</evidence>
<dbReference type="FunFam" id="1.10.110.10:FF:000001">
    <property type="entry name" value="Bifunctional inhibitor/lipid-transfer protein/seed storage 2S albumin superfamily protein"/>
    <property type="match status" value="1"/>
</dbReference>
<dbReference type="Gene3D" id="1.10.110.10">
    <property type="entry name" value="Plant lipid-transfer and hydrophobic proteins"/>
    <property type="match status" value="1"/>
</dbReference>
<evidence type="ECO:0000256" key="4">
    <source>
        <dbReference type="ARBA" id="ARBA00022729"/>
    </source>
</evidence>
<feature type="chain" id="PRO_5035268068" description="Bifunctional inhibitor/plant lipid transfer protein/seed storage helical domain-containing protein" evidence="8">
    <location>
        <begin position="21"/>
        <end position="113"/>
    </location>
</feature>
<proteinExistence type="inferred from homology"/>
<feature type="signal peptide" evidence="8">
    <location>
        <begin position="1"/>
        <end position="20"/>
    </location>
</feature>
<dbReference type="Pfam" id="PF14368">
    <property type="entry name" value="LTP_2"/>
    <property type="match status" value="1"/>
</dbReference>
<dbReference type="InterPro" id="IPR043325">
    <property type="entry name" value="LTSS"/>
</dbReference>
<dbReference type="SMR" id="A0A8I6X258"/>
<evidence type="ECO:0000313" key="10">
    <source>
        <dbReference type="EnsemblPlants" id="HORVU.MOREX.r3.2HG0151370.1.CDS1"/>
    </source>
</evidence>
<dbReference type="Proteomes" id="UP000011116">
    <property type="component" value="Chromosome 2H"/>
</dbReference>
<evidence type="ECO:0000256" key="8">
    <source>
        <dbReference type="SAM" id="SignalP"/>
    </source>
</evidence>
<dbReference type="GO" id="GO:0005886">
    <property type="term" value="C:plasma membrane"/>
    <property type="evidence" value="ECO:0007669"/>
    <property type="project" value="UniProtKB-SubCell"/>
</dbReference>
<keyword evidence="5" id="KW-1015">Disulfide bond</keyword>
<evidence type="ECO:0000256" key="3">
    <source>
        <dbReference type="ARBA" id="ARBA00022622"/>
    </source>
</evidence>
<reference evidence="11" key="1">
    <citation type="journal article" date="2012" name="Nature">
        <title>A physical, genetic and functional sequence assembly of the barley genome.</title>
        <authorList>
            <consortium name="The International Barley Genome Sequencing Consortium"/>
            <person name="Mayer K.F."/>
            <person name="Waugh R."/>
            <person name="Brown J.W."/>
            <person name="Schulman A."/>
            <person name="Langridge P."/>
            <person name="Platzer M."/>
            <person name="Fincher G.B."/>
            <person name="Muehlbauer G.J."/>
            <person name="Sato K."/>
            <person name="Close T.J."/>
            <person name="Wise R.P."/>
            <person name="Stein N."/>
        </authorList>
    </citation>
    <scope>NUCLEOTIDE SEQUENCE [LARGE SCALE GENOMIC DNA]</scope>
    <source>
        <strain evidence="11">cv. Morex</strain>
    </source>
</reference>
<feature type="domain" description="Bifunctional inhibitor/plant lipid transfer protein/seed storage helical" evidence="9">
    <location>
        <begin position="25"/>
        <end position="102"/>
    </location>
</feature>
<evidence type="ECO:0000259" key="9">
    <source>
        <dbReference type="SMART" id="SM00499"/>
    </source>
</evidence>
<keyword evidence="3" id="KW-0472">Membrane</keyword>
<reference evidence="10" key="3">
    <citation type="submission" date="2022-01" db="UniProtKB">
        <authorList>
            <consortium name="EnsemblPlants"/>
        </authorList>
    </citation>
    <scope>IDENTIFICATION</scope>
    <source>
        <strain evidence="10">subsp. vulgare</strain>
    </source>
</reference>
<keyword evidence="3" id="KW-0336">GPI-anchor</keyword>
<dbReference type="EnsemblPlants" id="HORVU.MOREX.r3.2HG0151370.1">
    <property type="protein sequence ID" value="HORVU.MOREX.r3.2HG0151370.1.CDS1"/>
    <property type="gene ID" value="HORVU.MOREX.r3.2HG0151370"/>
</dbReference>
<evidence type="ECO:0000256" key="2">
    <source>
        <dbReference type="ARBA" id="ARBA00009748"/>
    </source>
</evidence>
<evidence type="ECO:0000256" key="7">
    <source>
        <dbReference type="ARBA" id="ARBA00023288"/>
    </source>
</evidence>
<organism evidence="10 11">
    <name type="scientific">Hordeum vulgare subsp. vulgare</name>
    <name type="common">Domesticated barley</name>
    <dbReference type="NCBI Taxonomy" id="112509"/>
    <lineage>
        <taxon>Eukaryota</taxon>
        <taxon>Viridiplantae</taxon>
        <taxon>Streptophyta</taxon>
        <taxon>Embryophyta</taxon>
        <taxon>Tracheophyta</taxon>
        <taxon>Spermatophyta</taxon>
        <taxon>Magnoliopsida</taxon>
        <taxon>Liliopsida</taxon>
        <taxon>Poales</taxon>
        <taxon>Poaceae</taxon>
        <taxon>BOP clade</taxon>
        <taxon>Pooideae</taxon>
        <taxon>Triticodae</taxon>
        <taxon>Triticeae</taxon>
        <taxon>Hordeinae</taxon>
        <taxon>Hordeum</taxon>
    </lineage>
</organism>
<dbReference type="InterPro" id="IPR036312">
    <property type="entry name" value="Bifun_inhib/LTP/seed_sf"/>
</dbReference>
<keyword evidence="4 8" id="KW-0732">Signal</keyword>
<dbReference type="SMART" id="SM00499">
    <property type="entry name" value="AAI"/>
    <property type="match status" value="1"/>
</dbReference>
<name>A0A8I6X258_HORVV</name>